<dbReference type="KEGG" id="cyu:UCYN_09700"/>
<dbReference type="Gene3D" id="3.40.50.10090">
    <property type="match status" value="2"/>
</dbReference>
<dbReference type="Gene3D" id="3.40.1010.10">
    <property type="entry name" value="Cobalt-precorrin-4 Transmethylase, Domain 1"/>
    <property type="match status" value="1"/>
</dbReference>
<evidence type="ECO:0000256" key="6">
    <source>
        <dbReference type="ARBA" id="ARBA00023444"/>
    </source>
</evidence>
<dbReference type="Proteomes" id="UP000001405">
    <property type="component" value="Chromosome"/>
</dbReference>
<dbReference type="GO" id="GO:0004851">
    <property type="term" value="F:uroporphyrin-III C-methyltransferase activity"/>
    <property type="evidence" value="ECO:0007669"/>
    <property type="project" value="UniProtKB-EC"/>
</dbReference>
<keyword evidence="2 10" id="KW-0489">Methyltransferase</keyword>
<dbReference type="InterPro" id="IPR035996">
    <property type="entry name" value="4pyrrol_Methylase_sf"/>
</dbReference>
<comment type="pathway">
    <text evidence="6">Porphyrin-containing compound metabolism.</text>
</comment>
<keyword evidence="11" id="KW-1185">Reference proteome</keyword>
<dbReference type="PANTHER" id="PTHR45790:SF3">
    <property type="entry name" value="S-ADENOSYL-L-METHIONINE-DEPENDENT UROPORPHYRINOGEN III METHYLTRANSFERASE, CHLOROPLASTIC"/>
    <property type="match status" value="1"/>
</dbReference>
<dbReference type="Pfam" id="PF02602">
    <property type="entry name" value="HEM4"/>
    <property type="match status" value="1"/>
</dbReference>
<evidence type="ECO:0000256" key="3">
    <source>
        <dbReference type="ARBA" id="ARBA00022679"/>
    </source>
</evidence>
<dbReference type="AlphaFoldDB" id="D3EQ99"/>
<dbReference type="GO" id="GO:0004852">
    <property type="term" value="F:uroporphyrinogen-III synthase activity"/>
    <property type="evidence" value="ECO:0007669"/>
    <property type="project" value="InterPro"/>
</dbReference>
<keyword evidence="5" id="KW-0627">Porphyrin biosynthesis</keyword>
<dbReference type="InterPro" id="IPR050161">
    <property type="entry name" value="Siro_Cobalamin_biosynth"/>
</dbReference>
<evidence type="ECO:0000313" key="11">
    <source>
        <dbReference type="Proteomes" id="UP000001405"/>
    </source>
</evidence>
<protein>
    <recommendedName>
        <fullName evidence="1">uroporphyrinogen-III C-methyltransferase</fullName>
        <ecNumber evidence="1">2.1.1.107</ecNumber>
    </recommendedName>
</protein>
<reference evidence="10 11" key="1">
    <citation type="journal article" date="2010" name="Nature">
        <title>Metabolic streamlining in an open-ocean nitrogen-fixing cyanobacterium.</title>
        <authorList>
            <person name="Tripp H.J."/>
            <person name="Bench S.R."/>
            <person name="Turk K.A."/>
            <person name="Foster R.A."/>
            <person name="Desany B.A."/>
            <person name="Niazi F."/>
            <person name="Affourtit J.P."/>
            <person name="Zehr J.P."/>
        </authorList>
    </citation>
    <scope>NUCLEOTIDE SEQUENCE [LARGE SCALE GENOMIC DNA]</scope>
    <source>
        <strain evidence="11">ALOHA</strain>
    </source>
</reference>
<dbReference type="InterPro" id="IPR003754">
    <property type="entry name" value="4pyrrol_synth_uPrphyn_synth"/>
</dbReference>
<dbReference type="NCBIfam" id="TIGR01469">
    <property type="entry name" value="cobA_cysG_Cterm"/>
    <property type="match status" value="1"/>
</dbReference>
<evidence type="ECO:0000256" key="7">
    <source>
        <dbReference type="ARBA" id="ARBA00054030"/>
    </source>
</evidence>
<evidence type="ECO:0000256" key="2">
    <source>
        <dbReference type="ARBA" id="ARBA00022603"/>
    </source>
</evidence>
<keyword evidence="4" id="KW-0949">S-adenosyl-L-methionine</keyword>
<dbReference type="EC" id="2.1.1.107" evidence="1"/>
<sequence>MTGKIFFVGSGVFNISYLTLRGYYLLSNAEVVIYDTLIDSSLLELVPVNCLKIYVGKRRGKLSTHQKYINNLLVNHCLLGKKIVRLKGGDPSLFGRLTEEVYALTQANCKYEIIPGISSALAAPVLAGIPITDKKISQCFTILTGHDLTILDWETLARSNTLIILMGIKNLSKIIDKLIINGKSSNESVAIVHNCGSSNQITITGTLKTIVDKIAANYLSPAIIIIGEVVKLRNMPSSSNLPLAGKKVIITRSHESSSQFKFQLQEAGADVITLPLLEILPPSSWERLDGAIQEISSFDWLVLTSANGVKFFMERLHDLGKDIRILNNIKIAVVGKKTADYLKKFYLKPNFIPSDFIADSLVENFPEDINGKKILFPRVETGGRDILLKEFIKKGASITEVPAYQSICPKNIDNEIWKILKNEQVDIITFTSSKIVKHFYHLFKNIFPDSIEEKKILSKLDNVYLACIGPQTSKTCNDLFGRVDVEAKEYTLEGLTNQLIDYFS</sequence>
<dbReference type="PATRIC" id="fig|713887.8.peg.904"/>
<dbReference type="CDD" id="cd06578">
    <property type="entry name" value="HemD"/>
    <property type="match status" value="1"/>
</dbReference>
<dbReference type="NCBIfam" id="NF004790">
    <property type="entry name" value="PRK06136.1"/>
    <property type="match status" value="1"/>
</dbReference>
<dbReference type="SUPFAM" id="SSF69618">
    <property type="entry name" value="HemD-like"/>
    <property type="match status" value="1"/>
</dbReference>
<evidence type="ECO:0000259" key="9">
    <source>
        <dbReference type="Pfam" id="PF02602"/>
    </source>
</evidence>
<dbReference type="HOGENOM" id="CLU_011276_6_0_3"/>
<evidence type="ECO:0000259" key="8">
    <source>
        <dbReference type="Pfam" id="PF00590"/>
    </source>
</evidence>
<dbReference type="RefSeq" id="WP_012954336.1">
    <property type="nucleotide sequence ID" value="NC_013771.1"/>
</dbReference>
<dbReference type="GO" id="GO:0019354">
    <property type="term" value="P:siroheme biosynthetic process"/>
    <property type="evidence" value="ECO:0007669"/>
    <property type="project" value="InterPro"/>
</dbReference>
<gene>
    <name evidence="10" type="ordered locus">UCYN_09700</name>
</gene>
<dbReference type="InterPro" id="IPR036108">
    <property type="entry name" value="4pyrrol_syn_uPrphyn_synt_sf"/>
</dbReference>
<dbReference type="InterPro" id="IPR006366">
    <property type="entry name" value="CobA/CysG_C"/>
</dbReference>
<evidence type="ECO:0000313" key="10">
    <source>
        <dbReference type="EMBL" id="ADB95649.1"/>
    </source>
</evidence>
<dbReference type="GO" id="GO:0032259">
    <property type="term" value="P:methylation"/>
    <property type="evidence" value="ECO:0007669"/>
    <property type="project" value="UniProtKB-KW"/>
</dbReference>
<dbReference type="OrthoDB" id="9815856at2"/>
<dbReference type="InterPro" id="IPR014776">
    <property type="entry name" value="4pyrrole_Mease_sub2"/>
</dbReference>
<keyword evidence="3 10" id="KW-0808">Transferase</keyword>
<dbReference type="InterPro" id="IPR014777">
    <property type="entry name" value="4pyrrole_Mease_sub1"/>
</dbReference>
<dbReference type="SUPFAM" id="SSF53790">
    <property type="entry name" value="Tetrapyrrole methylase"/>
    <property type="match status" value="1"/>
</dbReference>
<dbReference type="PANTHER" id="PTHR45790">
    <property type="entry name" value="SIROHEME SYNTHASE-RELATED"/>
    <property type="match status" value="1"/>
</dbReference>
<dbReference type="Pfam" id="PF00590">
    <property type="entry name" value="TP_methylase"/>
    <property type="match status" value="1"/>
</dbReference>
<evidence type="ECO:0000256" key="4">
    <source>
        <dbReference type="ARBA" id="ARBA00022691"/>
    </source>
</evidence>
<dbReference type="FunFam" id="3.40.1010.10:FF:000001">
    <property type="entry name" value="Siroheme synthase"/>
    <property type="match status" value="1"/>
</dbReference>
<organism evidence="11">
    <name type="scientific">Atelocyanobacterium thalassa (isolate ALOHA)</name>
    <dbReference type="NCBI Taxonomy" id="1453429"/>
    <lineage>
        <taxon>Bacteria</taxon>
        <taxon>Bacillati</taxon>
        <taxon>Cyanobacteriota</taxon>
        <taxon>Cyanophyceae</taxon>
        <taxon>Oscillatoriophycideae</taxon>
        <taxon>Chroococcales</taxon>
        <taxon>Aphanothecaceae</taxon>
        <taxon>Candidatus Atelocyanobacterium</taxon>
        <taxon>Candidatus Atelocyanobacterium thalassae</taxon>
    </lineage>
</organism>
<evidence type="ECO:0000256" key="5">
    <source>
        <dbReference type="ARBA" id="ARBA00023244"/>
    </source>
</evidence>
<name>D3EQ99_ATETH</name>
<feature type="domain" description="Tetrapyrrole biosynthesis uroporphyrinogen III synthase" evidence="9">
    <location>
        <begin position="260"/>
        <end position="496"/>
    </location>
</feature>
<dbReference type="InterPro" id="IPR000878">
    <property type="entry name" value="4pyrrol_Mease"/>
</dbReference>
<comment type="function">
    <text evidence="7">Catalyzes the two successive C-2 and C-7 methylation reactions involved in the conversion of uroporphyrinogen III to precorrin-2 via the intermediate formation of precorrin-1. It is a step in the biosynthesis of both cobalamin (vitamin B12) and siroheme.</text>
</comment>
<dbReference type="STRING" id="1453429.UCYN_09700"/>
<accession>D3EQ99</accession>
<feature type="domain" description="Tetrapyrrole methylase" evidence="8">
    <location>
        <begin position="4"/>
        <end position="210"/>
    </location>
</feature>
<evidence type="ECO:0000256" key="1">
    <source>
        <dbReference type="ARBA" id="ARBA00012162"/>
    </source>
</evidence>
<proteinExistence type="predicted"/>
<dbReference type="Gene3D" id="3.30.950.10">
    <property type="entry name" value="Methyltransferase, Cobalt-precorrin-4 Transmethylase, Domain 2"/>
    <property type="match status" value="1"/>
</dbReference>
<dbReference type="EMBL" id="CP001842">
    <property type="protein sequence ID" value="ADB95649.1"/>
    <property type="molecule type" value="Genomic_DNA"/>
</dbReference>
<dbReference type="CDD" id="cd11642">
    <property type="entry name" value="SUMT"/>
    <property type="match status" value="1"/>
</dbReference>